<comment type="catalytic activity">
    <reaction evidence="4">
        <text>[thioredoxin]-disulfide + sulfite + AMP + 2 H(+) = adenosine 5'-phosphosulfate + [thioredoxin]-dithiol</text>
        <dbReference type="Rhea" id="RHEA:21976"/>
        <dbReference type="Rhea" id="RHEA-COMP:10698"/>
        <dbReference type="Rhea" id="RHEA-COMP:10700"/>
        <dbReference type="ChEBI" id="CHEBI:15378"/>
        <dbReference type="ChEBI" id="CHEBI:17359"/>
        <dbReference type="ChEBI" id="CHEBI:29950"/>
        <dbReference type="ChEBI" id="CHEBI:50058"/>
        <dbReference type="ChEBI" id="CHEBI:58243"/>
        <dbReference type="ChEBI" id="CHEBI:456215"/>
        <dbReference type="EC" id="1.8.4.10"/>
    </reaction>
</comment>
<dbReference type="GO" id="GO:0051539">
    <property type="term" value="F:4 iron, 4 sulfur cluster binding"/>
    <property type="evidence" value="ECO:0007669"/>
    <property type="project" value="UniProtKB-UniRule"/>
</dbReference>
<dbReference type="GO" id="GO:0005737">
    <property type="term" value="C:cytoplasm"/>
    <property type="evidence" value="ECO:0007669"/>
    <property type="project" value="UniProtKB-SubCell"/>
</dbReference>
<dbReference type="PIRSF" id="PIRSF000857">
    <property type="entry name" value="PAPS_reductase"/>
    <property type="match status" value="1"/>
</dbReference>
<accession>A0A2S8SX38</accession>
<evidence type="ECO:0000256" key="4">
    <source>
        <dbReference type="HAMAP-Rule" id="MF_00063"/>
    </source>
</evidence>
<dbReference type="RefSeq" id="WP_105482112.1">
    <property type="nucleotide sequence ID" value="NZ_NIGF01000001.1"/>
</dbReference>
<evidence type="ECO:0000256" key="2">
    <source>
        <dbReference type="ARBA" id="ARBA00023002"/>
    </source>
</evidence>
<feature type="binding site" evidence="4">
    <location>
        <position position="206"/>
    </location>
    <ligand>
        <name>[4Fe-4S] cluster</name>
        <dbReference type="ChEBI" id="CHEBI:49883"/>
    </ligand>
</feature>
<evidence type="ECO:0000256" key="1">
    <source>
        <dbReference type="ARBA" id="ARBA00009732"/>
    </source>
</evidence>
<keyword evidence="4" id="KW-0411">Iron-sulfur</keyword>
<dbReference type="EMBL" id="NIGF01000001">
    <property type="protein sequence ID" value="PQV65370.1"/>
    <property type="molecule type" value="Genomic_DNA"/>
</dbReference>
<dbReference type="GO" id="GO:0019379">
    <property type="term" value="P:sulfate assimilation, phosphoadenylyl sulfate reduction by phosphoadenylyl-sulfate reductase (thioredoxin)"/>
    <property type="evidence" value="ECO:0007669"/>
    <property type="project" value="UniProtKB-UniRule"/>
</dbReference>
<comment type="similarity">
    <text evidence="1 4">Belongs to the PAPS reductase family. CysH subfamily.</text>
</comment>
<dbReference type="FunCoup" id="A0A2S8SX38">
    <property type="interactions" value="255"/>
</dbReference>
<comment type="subcellular location">
    <subcellularLocation>
        <location evidence="4">Cytoplasm</location>
    </subcellularLocation>
</comment>
<dbReference type="SUPFAM" id="SSF52402">
    <property type="entry name" value="Adenine nucleotide alpha hydrolases-like"/>
    <property type="match status" value="1"/>
</dbReference>
<dbReference type="EC" id="1.8.4.10" evidence="4"/>
<dbReference type="AlphaFoldDB" id="A0A2S8SX38"/>
<keyword evidence="4" id="KW-0408">Iron</keyword>
<dbReference type="HAMAP" id="MF_00063">
    <property type="entry name" value="CysH"/>
    <property type="match status" value="1"/>
</dbReference>
<evidence type="ECO:0000259" key="5">
    <source>
        <dbReference type="Pfam" id="PF01507"/>
    </source>
</evidence>
<dbReference type="InterPro" id="IPR014729">
    <property type="entry name" value="Rossmann-like_a/b/a_fold"/>
</dbReference>
<keyword evidence="7" id="KW-1185">Reference proteome</keyword>
<comment type="caution">
    <text evidence="6">The sequence shown here is derived from an EMBL/GenBank/DDBJ whole genome shotgun (WGS) entry which is preliminary data.</text>
</comment>
<dbReference type="Pfam" id="PF01507">
    <property type="entry name" value="PAPS_reduct"/>
    <property type="match status" value="1"/>
</dbReference>
<comment type="pathway">
    <text evidence="3 4">Sulfur metabolism; hydrogen sulfide biosynthesis; sulfite from sulfate.</text>
</comment>
<keyword evidence="4" id="KW-0479">Metal-binding</keyword>
<dbReference type="GO" id="GO:0043866">
    <property type="term" value="F:adenylyl-sulfate reductase (thioredoxin) activity"/>
    <property type="evidence" value="ECO:0007669"/>
    <property type="project" value="UniProtKB-EC"/>
</dbReference>
<dbReference type="GO" id="GO:0004604">
    <property type="term" value="F:phosphoadenylyl-sulfate reductase (thioredoxin) activity"/>
    <property type="evidence" value="ECO:0007669"/>
    <property type="project" value="UniProtKB-UniRule"/>
</dbReference>
<reference evidence="6 7" key="1">
    <citation type="journal article" date="2018" name="Syst. Appl. Microbiol.">
        <title>Abditibacterium utsteinense sp. nov., the first cultivated member of candidate phylum FBP, isolated from ice-free Antarctic soil samples.</title>
        <authorList>
            <person name="Tahon G."/>
            <person name="Tytgat B."/>
            <person name="Lebbe L."/>
            <person name="Carlier A."/>
            <person name="Willems A."/>
        </authorList>
    </citation>
    <scope>NUCLEOTIDE SEQUENCE [LARGE SCALE GENOMIC DNA]</scope>
    <source>
        <strain evidence="6 7">LMG 29911</strain>
    </source>
</reference>
<feature type="binding site" evidence="4">
    <location>
        <position position="124"/>
    </location>
    <ligand>
        <name>[4Fe-4S] cluster</name>
        <dbReference type="ChEBI" id="CHEBI:49883"/>
    </ligand>
</feature>
<evidence type="ECO:0000256" key="3">
    <source>
        <dbReference type="ARBA" id="ARBA00024327"/>
    </source>
</evidence>
<dbReference type="PANTHER" id="PTHR46509">
    <property type="entry name" value="PHOSPHOADENOSINE PHOSPHOSULFATE REDUCTASE"/>
    <property type="match status" value="1"/>
</dbReference>
<keyword evidence="2 4" id="KW-0560">Oxidoreductase</keyword>
<comment type="function">
    <text evidence="4">Catalyzes the formation of sulfite from adenosine 5'-phosphosulfate (APS) using thioredoxin as an electron donor.</text>
</comment>
<feature type="active site" description="Nucleophile; cysteine thiosulfonate intermediate" evidence="4">
    <location>
        <position position="232"/>
    </location>
</feature>
<protein>
    <recommendedName>
        <fullName evidence="4">Adenosine 5'-phosphosulfate reductase</fullName>
        <shortName evidence="4">APS reductase</shortName>
        <ecNumber evidence="4">1.8.4.10</ecNumber>
    </recommendedName>
    <alternativeName>
        <fullName evidence="4">5'-adenylylsulfate reductase</fullName>
    </alternativeName>
    <alternativeName>
        <fullName evidence="4">Thioredoxin-dependent 5'-adenylylsulfate reductase</fullName>
    </alternativeName>
</protein>
<dbReference type="PANTHER" id="PTHR46509:SF1">
    <property type="entry name" value="PHOSPHOADENOSINE PHOSPHOSULFATE REDUCTASE"/>
    <property type="match status" value="1"/>
</dbReference>
<dbReference type="NCBIfam" id="NF002537">
    <property type="entry name" value="PRK02090.1"/>
    <property type="match status" value="1"/>
</dbReference>
<feature type="binding site" evidence="4">
    <location>
        <position position="209"/>
    </location>
    <ligand>
        <name>[4Fe-4S] cluster</name>
        <dbReference type="ChEBI" id="CHEBI:49883"/>
    </ligand>
</feature>
<dbReference type="InterPro" id="IPR004511">
    <property type="entry name" value="PAPS/APS_Rdtase"/>
</dbReference>
<dbReference type="GO" id="GO:0070814">
    <property type="term" value="P:hydrogen sulfide biosynthetic process"/>
    <property type="evidence" value="ECO:0007669"/>
    <property type="project" value="UniProtKB-UniRule"/>
</dbReference>
<evidence type="ECO:0000313" key="6">
    <source>
        <dbReference type="EMBL" id="PQV65370.1"/>
    </source>
</evidence>
<dbReference type="OrthoDB" id="9772604at2"/>
<keyword evidence="4" id="KW-0963">Cytoplasm</keyword>
<gene>
    <name evidence="4" type="primary">cysH</name>
    <name evidence="6" type="ORF">B1R32_101110</name>
</gene>
<feature type="binding site" evidence="4">
    <location>
        <position position="123"/>
    </location>
    <ligand>
        <name>[4Fe-4S] cluster</name>
        <dbReference type="ChEBI" id="CHEBI:49883"/>
    </ligand>
</feature>
<organism evidence="6 7">
    <name type="scientific">Abditibacterium utsteinense</name>
    <dbReference type="NCBI Taxonomy" id="1960156"/>
    <lineage>
        <taxon>Bacteria</taxon>
        <taxon>Pseudomonadati</taxon>
        <taxon>Abditibacteriota</taxon>
        <taxon>Abditibacteriia</taxon>
        <taxon>Abditibacteriales</taxon>
        <taxon>Abditibacteriaceae</taxon>
        <taxon>Abditibacterium</taxon>
    </lineage>
</organism>
<evidence type="ECO:0000313" key="7">
    <source>
        <dbReference type="Proteomes" id="UP000237684"/>
    </source>
</evidence>
<feature type="domain" description="Phosphoadenosine phosphosulphate reductase" evidence="5">
    <location>
        <begin position="34"/>
        <end position="212"/>
    </location>
</feature>
<name>A0A2S8SX38_9BACT</name>
<dbReference type="InParanoid" id="A0A2S8SX38"/>
<dbReference type="GO" id="GO:0046872">
    <property type="term" value="F:metal ion binding"/>
    <property type="evidence" value="ECO:0007669"/>
    <property type="project" value="UniProtKB-KW"/>
</dbReference>
<dbReference type="InterPro" id="IPR002500">
    <property type="entry name" value="PAPS_reduct_dom"/>
</dbReference>
<comment type="cofactor">
    <cofactor evidence="4">
        <name>[4Fe-4S] cluster</name>
        <dbReference type="ChEBI" id="CHEBI:49883"/>
    </cofactor>
    <text evidence="4">Binds 1 [4Fe-4S] cluster per subunit.</text>
</comment>
<dbReference type="Gene3D" id="3.40.50.620">
    <property type="entry name" value="HUPs"/>
    <property type="match status" value="1"/>
</dbReference>
<dbReference type="Proteomes" id="UP000237684">
    <property type="component" value="Unassembled WGS sequence"/>
</dbReference>
<dbReference type="NCBIfam" id="TIGR00434">
    <property type="entry name" value="cysH"/>
    <property type="match status" value="1"/>
</dbReference>
<sequence length="239" mass="26522">MNTQTANYPATAWLETAAPQEILRWAVETYGEKLTMATAFGAEGCVILDMLAKVRDEIGVFPDVFNLDTGYQFGQTLALRSQIEKKYNIKIRVVSPDSGIVPAEEKSKAETGGPLYKSDPNECCYWRKVVPLADAVAGCDAWISAIRRDQTPERAGASIVGTDKQFPLVKINPLANWSKEQVWEYIKANDVPYNPLHDQGFPSIGCWPCTKPVAQGEDDRAGRWAGTEKRECGIHVARR</sequence>
<dbReference type="CDD" id="cd23945">
    <property type="entry name" value="PAPS_reductase"/>
    <property type="match status" value="1"/>
</dbReference>
<proteinExistence type="inferred from homology"/>